<feature type="domain" description="WxL" evidence="2">
    <location>
        <begin position="35"/>
        <end position="203"/>
    </location>
</feature>
<evidence type="ECO:0000259" key="2">
    <source>
        <dbReference type="Pfam" id="PF13731"/>
    </source>
</evidence>
<comment type="caution">
    <text evidence="3">The sequence shown here is derived from an EMBL/GenBank/DDBJ whole genome shotgun (WGS) entry which is preliminary data.</text>
</comment>
<sequence length="205" mass="21837">MDLKNILAILTVTTLGGALATTASAAEETKDSNGVASFETGDLTLDFVSSFDFGNHPISKNDEIYSAAAQQLDDGRTVPNYAQVTDLRGTGNGWRLNVQQQSQFIATKDGKELEGAQIQFENGVVTSESTNAPQDVTQSVNLTPGVSEKIVMANENEGTGTWVYGLGDDSTKEESVHLAVPGKSFKAADSYKTILTWALLDAPEN</sequence>
<gene>
    <name evidence="3" type="ORF">MX635_01230</name>
</gene>
<dbReference type="RefSeq" id="WP_311779803.1">
    <property type="nucleotide sequence ID" value="NZ_JALRMQ010000006.1"/>
</dbReference>
<protein>
    <submittedName>
        <fullName evidence="3">WxL domain-containing protein</fullName>
    </submittedName>
</protein>
<proteinExistence type="predicted"/>
<reference evidence="3" key="1">
    <citation type="submission" date="2022-04" db="EMBL/GenBank/DDBJ databases">
        <title>Draft genome sequences of lactic acid bacteria (LAB) strains involved in meat spoilage.</title>
        <authorList>
            <person name="Palevich N."/>
        </authorList>
    </citation>
    <scope>NUCLEOTIDE SEQUENCE</scope>
    <source>
        <strain evidence="3">9-14</strain>
    </source>
</reference>
<organism evidence="3 4">
    <name type="scientific">Carnobacterium divergens</name>
    <name type="common">Lactobacillus divergens</name>
    <dbReference type="NCBI Taxonomy" id="2748"/>
    <lineage>
        <taxon>Bacteria</taxon>
        <taxon>Bacillati</taxon>
        <taxon>Bacillota</taxon>
        <taxon>Bacilli</taxon>
        <taxon>Lactobacillales</taxon>
        <taxon>Carnobacteriaceae</taxon>
        <taxon>Carnobacterium</taxon>
    </lineage>
</organism>
<name>A0AAW8R924_CARDV</name>
<feature type="chain" id="PRO_5043353498" evidence="1">
    <location>
        <begin position="26"/>
        <end position="205"/>
    </location>
</feature>
<dbReference type="EMBL" id="JALRMR010000001">
    <property type="protein sequence ID" value="MDT1973014.1"/>
    <property type="molecule type" value="Genomic_DNA"/>
</dbReference>
<accession>A0AAW8R924</accession>
<keyword evidence="1" id="KW-0732">Signal</keyword>
<evidence type="ECO:0000313" key="3">
    <source>
        <dbReference type="EMBL" id="MDT1973014.1"/>
    </source>
</evidence>
<dbReference type="Proteomes" id="UP001249945">
    <property type="component" value="Unassembled WGS sequence"/>
</dbReference>
<evidence type="ECO:0000256" key="1">
    <source>
        <dbReference type="SAM" id="SignalP"/>
    </source>
</evidence>
<dbReference type="InterPro" id="IPR027994">
    <property type="entry name" value="WxL_dom"/>
</dbReference>
<dbReference type="Pfam" id="PF13731">
    <property type="entry name" value="WxL"/>
    <property type="match status" value="1"/>
</dbReference>
<feature type="signal peptide" evidence="1">
    <location>
        <begin position="1"/>
        <end position="25"/>
    </location>
</feature>
<evidence type="ECO:0000313" key="4">
    <source>
        <dbReference type="Proteomes" id="UP001249945"/>
    </source>
</evidence>
<dbReference type="AlphaFoldDB" id="A0AAW8R924"/>